<evidence type="ECO:0000256" key="3">
    <source>
        <dbReference type="ARBA" id="ARBA00022473"/>
    </source>
</evidence>
<keyword evidence="4 7" id="KW-0238">DNA-binding</keyword>
<dbReference type="SUPFAM" id="SSF46689">
    <property type="entry name" value="Homeodomain-like"/>
    <property type="match status" value="1"/>
</dbReference>
<dbReference type="PANTHER" id="PTHR24340:SF82">
    <property type="entry name" value="HOMEOBOX PROTEIN VND"/>
    <property type="match status" value="1"/>
</dbReference>
<evidence type="ECO:0000313" key="11">
    <source>
        <dbReference type="EMBL" id="KAB7504906.1"/>
    </source>
</evidence>
<dbReference type="SMART" id="SM00389">
    <property type="entry name" value="HOX"/>
    <property type="match status" value="1"/>
</dbReference>
<dbReference type="GO" id="GO:0000978">
    <property type="term" value="F:RNA polymerase II cis-regulatory region sequence-specific DNA binding"/>
    <property type="evidence" value="ECO:0007669"/>
    <property type="project" value="TreeGrafter"/>
</dbReference>
<dbReference type="InterPro" id="IPR017970">
    <property type="entry name" value="Homeobox_CS"/>
</dbReference>
<organism evidence="11 12">
    <name type="scientific">Armadillidium nasatum</name>
    <dbReference type="NCBI Taxonomy" id="96803"/>
    <lineage>
        <taxon>Eukaryota</taxon>
        <taxon>Metazoa</taxon>
        <taxon>Ecdysozoa</taxon>
        <taxon>Arthropoda</taxon>
        <taxon>Crustacea</taxon>
        <taxon>Multicrustacea</taxon>
        <taxon>Malacostraca</taxon>
        <taxon>Eumalacostraca</taxon>
        <taxon>Peracarida</taxon>
        <taxon>Isopoda</taxon>
        <taxon>Oniscidea</taxon>
        <taxon>Crinocheta</taxon>
        <taxon>Armadillidiidae</taxon>
        <taxon>Armadillidium</taxon>
    </lineage>
</organism>
<evidence type="ECO:0000256" key="1">
    <source>
        <dbReference type="ARBA" id="ARBA00004123"/>
    </source>
</evidence>
<proteinExistence type="inferred from homology"/>
<name>A0A5N5TE12_9CRUS</name>
<dbReference type="InterPro" id="IPR009057">
    <property type="entry name" value="Homeodomain-like_sf"/>
</dbReference>
<dbReference type="AlphaFoldDB" id="A0A5N5TE12"/>
<dbReference type="PANTHER" id="PTHR24340">
    <property type="entry name" value="HOMEOBOX PROTEIN NKX"/>
    <property type="match status" value="1"/>
</dbReference>
<evidence type="ECO:0000256" key="5">
    <source>
        <dbReference type="ARBA" id="ARBA00023155"/>
    </source>
</evidence>
<evidence type="ECO:0000256" key="6">
    <source>
        <dbReference type="ARBA" id="ARBA00023242"/>
    </source>
</evidence>
<feature type="region of interest" description="Disordered" evidence="9">
    <location>
        <begin position="63"/>
        <end position="115"/>
    </location>
</feature>
<accession>A0A5N5TE12</accession>
<evidence type="ECO:0000256" key="8">
    <source>
        <dbReference type="RuleBase" id="RU000682"/>
    </source>
</evidence>
<dbReference type="InterPro" id="IPR001356">
    <property type="entry name" value="HD"/>
</dbReference>
<dbReference type="CDD" id="cd00086">
    <property type="entry name" value="homeodomain"/>
    <property type="match status" value="1"/>
</dbReference>
<dbReference type="Gene3D" id="1.10.10.60">
    <property type="entry name" value="Homeodomain-like"/>
    <property type="match status" value="1"/>
</dbReference>
<evidence type="ECO:0000313" key="12">
    <source>
        <dbReference type="Proteomes" id="UP000326759"/>
    </source>
</evidence>
<feature type="domain" description="Homeobox" evidence="10">
    <location>
        <begin position="126"/>
        <end position="186"/>
    </location>
</feature>
<keyword evidence="12" id="KW-1185">Reference proteome</keyword>
<comment type="subcellular location">
    <subcellularLocation>
        <location evidence="1 7 8">Nucleus</location>
    </subcellularLocation>
</comment>
<evidence type="ECO:0000256" key="4">
    <source>
        <dbReference type="ARBA" id="ARBA00023125"/>
    </source>
</evidence>
<protein>
    <submittedName>
        <fullName evidence="11">Homeobox protein Nkx-2.2a</fullName>
    </submittedName>
</protein>
<dbReference type="InterPro" id="IPR050394">
    <property type="entry name" value="Homeobox_NK-like"/>
</dbReference>
<dbReference type="Proteomes" id="UP000326759">
    <property type="component" value="Unassembled WGS sequence"/>
</dbReference>
<sequence>MNPNTLSVFEHQFESQILETSQDPTQVQESVKKFCFNREEIEQTNDTAKRDLHLVLQTKEYKQIKEEQPVSTPDSTQPKLDENESYDGKSPTELSNGKGDQPSFGGDPGVTNEDALNDKYYLDESSKKRKKRILFTKSQTFELERRFRQQRYLSAPERENLASLINLTPTQVKIWFQNHRYKTKKQRCTGTTTSCDLDSNHIMSPRRVPIPVLVHDGRPVTSQAMPHSQMIPSSTSFASPFFDVSSYYQHSNGVPSDYRVAPPNVSAPSTVPSFPSVPLSLINQSSSVYSSSFHTSPFPSSSFMQSQHSSLVASNPTNFGTLNDFIEGNGVTASGGHINTTSFMGFQPPQNTL</sequence>
<comment type="caution">
    <text evidence="11">The sequence shown here is derived from an EMBL/GenBank/DDBJ whole genome shotgun (WGS) entry which is preliminary data.</text>
</comment>
<dbReference type="FunFam" id="1.10.10.60:FF:000101">
    <property type="entry name" value="NK2 homeobox 8"/>
    <property type="match status" value="1"/>
</dbReference>
<dbReference type="InterPro" id="IPR020479">
    <property type="entry name" value="HD_metazoa"/>
</dbReference>
<dbReference type="OrthoDB" id="6159439at2759"/>
<dbReference type="PROSITE" id="PS00027">
    <property type="entry name" value="HOMEOBOX_1"/>
    <property type="match status" value="1"/>
</dbReference>
<dbReference type="GO" id="GO:0005634">
    <property type="term" value="C:nucleus"/>
    <property type="evidence" value="ECO:0007669"/>
    <property type="project" value="UniProtKB-SubCell"/>
</dbReference>
<evidence type="ECO:0000256" key="7">
    <source>
        <dbReference type="PROSITE-ProRule" id="PRU00108"/>
    </source>
</evidence>
<dbReference type="PRINTS" id="PR00024">
    <property type="entry name" value="HOMEOBOX"/>
</dbReference>
<reference evidence="11 12" key="1">
    <citation type="journal article" date="2019" name="PLoS Biol.">
        <title>Sex chromosomes control vertical transmission of feminizing Wolbachia symbionts in an isopod.</title>
        <authorList>
            <person name="Becking T."/>
            <person name="Chebbi M.A."/>
            <person name="Giraud I."/>
            <person name="Moumen B."/>
            <person name="Laverre T."/>
            <person name="Caubet Y."/>
            <person name="Peccoud J."/>
            <person name="Gilbert C."/>
            <person name="Cordaux R."/>
        </authorList>
    </citation>
    <scope>NUCLEOTIDE SEQUENCE [LARGE SCALE GENOMIC DNA]</scope>
    <source>
        <strain evidence="11">ANa2</strain>
        <tissue evidence="11">Whole body excluding digestive tract and cuticle</tissue>
    </source>
</reference>
<evidence type="ECO:0000256" key="9">
    <source>
        <dbReference type="SAM" id="MobiDB-lite"/>
    </source>
</evidence>
<dbReference type="EMBL" id="SEYY01002127">
    <property type="protein sequence ID" value="KAB7504906.1"/>
    <property type="molecule type" value="Genomic_DNA"/>
</dbReference>
<comment type="similarity">
    <text evidence="2">Belongs to the NK-2 homeobox family.</text>
</comment>
<gene>
    <name evidence="11" type="primary">nkx2.2a</name>
    <name evidence="11" type="ORF">Anas_00354</name>
</gene>
<evidence type="ECO:0000259" key="10">
    <source>
        <dbReference type="PROSITE" id="PS50071"/>
    </source>
</evidence>
<feature type="compositionally biased region" description="Polar residues" evidence="9">
    <location>
        <begin position="69"/>
        <end position="78"/>
    </location>
</feature>
<dbReference type="GO" id="GO:0030154">
    <property type="term" value="P:cell differentiation"/>
    <property type="evidence" value="ECO:0007669"/>
    <property type="project" value="TreeGrafter"/>
</dbReference>
<keyword evidence="5 7" id="KW-0371">Homeobox</keyword>
<dbReference type="GO" id="GO:0000981">
    <property type="term" value="F:DNA-binding transcription factor activity, RNA polymerase II-specific"/>
    <property type="evidence" value="ECO:0007669"/>
    <property type="project" value="InterPro"/>
</dbReference>
<dbReference type="PROSITE" id="PS50071">
    <property type="entry name" value="HOMEOBOX_2"/>
    <property type="match status" value="1"/>
</dbReference>
<keyword evidence="6 7" id="KW-0539">Nucleus</keyword>
<dbReference type="Pfam" id="PF00046">
    <property type="entry name" value="Homeodomain"/>
    <property type="match status" value="1"/>
</dbReference>
<feature type="DNA-binding region" description="Homeobox" evidence="7">
    <location>
        <begin position="128"/>
        <end position="187"/>
    </location>
</feature>
<keyword evidence="3" id="KW-0217">Developmental protein</keyword>
<evidence type="ECO:0000256" key="2">
    <source>
        <dbReference type="ARBA" id="ARBA00005661"/>
    </source>
</evidence>